<evidence type="ECO:0000313" key="1">
    <source>
        <dbReference type="EMBL" id="KIO45685.1"/>
    </source>
</evidence>
<organism evidence="1 2">
    <name type="scientific">Sanguibacteroides justesenii</name>
    <dbReference type="NCBI Taxonomy" id="1547597"/>
    <lineage>
        <taxon>Bacteria</taxon>
        <taxon>Pseudomonadati</taxon>
        <taxon>Bacteroidota</taxon>
        <taxon>Bacteroidia</taxon>
        <taxon>Bacteroidales</taxon>
        <taxon>Porphyromonadaceae</taxon>
        <taxon>Sanguibacteroides</taxon>
    </lineage>
</organism>
<dbReference type="Proteomes" id="UP000031980">
    <property type="component" value="Unassembled WGS sequence"/>
</dbReference>
<gene>
    <name evidence="1" type="ORF">BA92_04270</name>
</gene>
<comment type="caution">
    <text evidence="1">The sequence shown here is derived from an EMBL/GenBank/DDBJ whole genome shotgun (WGS) entry which is preliminary data.</text>
</comment>
<dbReference type="PROSITE" id="PS51257">
    <property type="entry name" value="PROKAR_LIPOPROTEIN"/>
    <property type="match status" value="1"/>
</dbReference>
<dbReference type="RefSeq" id="WP_041504923.1">
    <property type="nucleotide sequence ID" value="NZ_JPIU01000037.1"/>
</dbReference>
<proteinExistence type="predicted"/>
<accession>A0A0C3R6N7</accession>
<keyword evidence="2" id="KW-1185">Reference proteome</keyword>
<sequence length="138" mass="15613">MKIIYKVSVILSVLFAGVGCQDITVGYLMTRNAKYTPDTLIVKAVLDPVTDARRIQFRIPWQSTAMEGVQGTSPVRYSIRGIGNEHAEFLSQFRMYGKGIIELPYNHTVPVGRYVIDLRIENEGYMHDLDSVFTVIVK</sequence>
<evidence type="ECO:0000313" key="2">
    <source>
        <dbReference type="Proteomes" id="UP000031980"/>
    </source>
</evidence>
<reference evidence="1 2" key="1">
    <citation type="submission" date="2014-07" db="EMBL/GenBank/DDBJ databases">
        <title>Porphyromonadaceae bacterium OUH 308042 = ATCC BAA-2681 = DSM 28342 draft genome.</title>
        <authorList>
            <person name="Sydenham T.V."/>
            <person name="Hasman H."/>
            <person name="Justensen U.S."/>
        </authorList>
    </citation>
    <scope>NUCLEOTIDE SEQUENCE [LARGE SCALE GENOMIC DNA]</scope>
    <source>
        <strain evidence="1 2">OUH 308042</strain>
    </source>
</reference>
<name>A0A0C3R6N7_9PORP</name>
<protein>
    <submittedName>
        <fullName evidence="1">Uncharacterized protein</fullName>
    </submittedName>
</protein>
<dbReference type="AlphaFoldDB" id="A0A0C3R6N7"/>
<dbReference type="EMBL" id="JPIU01000037">
    <property type="protein sequence ID" value="KIO45685.1"/>
    <property type="molecule type" value="Genomic_DNA"/>
</dbReference>